<keyword evidence="3" id="KW-1185">Reference proteome</keyword>
<dbReference type="SUPFAM" id="SSF54919">
    <property type="entry name" value="Nucleoside diphosphate kinase, NDK"/>
    <property type="match status" value="1"/>
</dbReference>
<evidence type="ECO:0000313" key="2">
    <source>
        <dbReference type="EMBL" id="MBP1904867.1"/>
    </source>
</evidence>
<accession>A0ABS4FQK7</accession>
<proteinExistence type="predicted"/>
<dbReference type="Gene3D" id="3.30.70.141">
    <property type="entry name" value="Nucleoside diphosphate kinase-like domain"/>
    <property type="match status" value="1"/>
</dbReference>
<dbReference type="InterPro" id="IPR036850">
    <property type="entry name" value="NDK-like_dom_sf"/>
</dbReference>
<dbReference type="RefSeq" id="WP_210088536.1">
    <property type="nucleotide sequence ID" value="NZ_JAGGKG010000005.1"/>
</dbReference>
<name>A0ABS4FQK7_9BACL</name>
<protein>
    <recommendedName>
        <fullName evidence="1">Nucleoside diphosphate kinase-like domain-containing protein</fullName>
    </recommendedName>
</protein>
<sequence>MIMKAFTYSHEMTSINVPEFLSYLPEKRMLYAMDTYFRESWEDFSQHFGDPKTIVSNLAVIVFKPEAIAGRKILESLDFLKQYGFYPLAAKSYINSRHIYRELWRYQCNLVKREQLDIMDLISDTKSLLVVLRLDHNSEFPASEILSAIKGPANPTLRKPEHLRSMLGQTNKLLNFIHTSDEPIDIIRELGICFDYQDRNSLFKEIEKGNNYETPLRELVSSLYETYSFYDFSARSIFSIYNDITKKCASDPILISEITEFMRNIKNDTNWRNILNWLNERNIPLSDWDKIQLITNGKDFLPLDGIKRVFPVQRDVQLLF</sequence>
<comment type="caution">
    <text evidence="2">The sequence shown here is derived from an EMBL/GenBank/DDBJ whole genome shotgun (WGS) entry which is preliminary data.</text>
</comment>
<evidence type="ECO:0000313" key="3">
    <source>
        <dbReference type="Proteomes" id="UP001519272"/>
    </source>
</evidence>
<dbReference type="Proteomes" id="UP001519272">
    <property type="component" value="Unassembled WGS sequence"/>
</dbReference>
<feature type="domain" description="Nucleoside diphosphate kinase-like" evidence="1">
    <location>
        <begin position="60"/>
        <end position="196"/>
    </location>
</feature>
<organism evidence="2 3">
    <name type="scientific">Paenibacillus turicensis</name>
    <dbReference type="NCBI Taxonomy" id="160487"/>
    <lineage>
        <taxon>Bacteria</taxon>
        <taxon>Bacillati</taxon>
        <taxon>Bacillota</taxon>
        <taxon>Bacilli</taxon>
        <taxon>Bacillales</taxon>
        <taxon>Paenibacillaceae</taxon>
        <taxon>Paenibacillus</taxon>
    </lineage>
</organism>
<evidence type="ECO:0000259" key="1">
    <source>
        <dbReference type="Pfam" id="PF00334"/>
    </source>
</evidence>
<gene>
    <name evidence="2" type="ORF">J2Z32_001491</name>
</gene>
<dbReference type="InterPro" id="IPR034907">
    <property type="entry name" value="NDK-like_dom"/>
</dbReference>
<dbReference type="EMBL" id="JAGGKG010000005">
    <property type="protein sequence ID" value="MBP1904867.1"/>
    <property type="molecule type" value="Genomic_DNA"/>
</dbReference>
<dbReference type="Pfam" id="PF00334">
    <property type="entry name" value="NDK"/>
    <property type="match status" value="1"/>
</dbReference>
<reference evidence="2 3" key="1">
    <citation type="submission" date="2021-03" db="EMBL/GenBank/DDBJ databases">
        <title>Genomic Encyclopedia of Type Strains, Phase IV (KMG-IV): sequencing the most valuable type-strain genomes for metagenomic binning, comparative biology and taxonomic classification.</title>
        <authorList>
            <person name="Goeker M."/>
        </authorList>
    </citation>
    <scope>NUCLEOTIDE SEQUENCE [LARGE SCALE GENOMIC DNA]</scope>
    <source>
        <strain evidence="2 3">DSM 14349</strain>
    </source>
</reference>